<dbReference type="STRING" id="101091.A0A1C7MWX5"/>
<evidence type="ECO:0000313" key="1">
    <source>
        <dbReference type="EMBL" id="OBZ80956.1"/>
    </source>
</evidence>
<dbReference type="OrthoDB" id="2289199at2759"/>
<keyword evidence="2" id="KW-1185">Reference proteome</keyword>
<name>A0A1C7MWX5_9FUNG</name>
<gene>
    <name evidence="1" type="ORF">A0J61_10995</name>
</gene>
<comment type="caution">
    <text evidence="1">The sequence shown here is derived from an EMBL/GenBank/DDBJ whole genome shotgun (WGS) entry which is preliminary data.</text>
</comment>
<dbReference type="EMBL" id="LUGH01001571">
    <property type="protein sequence ID" value="OBZ80956.1"/>
    <property type="molecule type" value="Genomic_DNA"/>
</dbReference>
<dbReference type="InParanoid" id="A0A1C7MWX5"/>
<accession>A0A1C7MWX5</accession>
<proteinExistence type="predicted"/>
<organism evidence="1 2">
    <name type="scientific">Choanephora cucurbitarum</name>
    <dbReference type="NCBI Taxonomy" id="101091"/>
    <lineage>
        <taxon>Eukaryota</taxon>
        <taxon>Fungi</taxon>
        <taxon>Fungi incertae sedis</taxon>
        <taxon>Mucoromycota</taxon>
        <taxon>Mucoromycotina</taxon>
        <taxon>Mucoromycetes</taxon>
        <taxon>Mucorales</taxon>
        <taxon>Mucorineae</taxon>
        <taxon>Choanephoraceae</taxon>
        <taxon>Choanephoroideae</taxon>
        <taxon>Choanephora</taxon>
    </lineage>
</organism>
<dbReference type="AlphaFoldDB" id="A0A1C7MWX5"/>
<evidence type="ECO:0000313" key="2">
    <source>
        <dbReference type="Proteomes" id="UP000093000"/>
    </source>
</evidence>
<protein>
    <submittedName>
        <fullName evidence="1">Uncharacterized protein</fullName>
    </submittedName>
</protein>
<sequence>MDYSASPSHWLFNFERYNQDLKTIRTNRKDCVERTYMTKFLMQVHGQEYSAALLSSIPQENRKQVQEMFSGVSNSCADLLLENYHHALNSFCLTDFNNLATGTTFAFGSECLPRKTLMSIKPVPSNLSADAVSCLIDYYNSIYGLNYINEYVSLANPSRIPVEWQALKFKSVDILGNKYHSMEALTKNKRGSYAVGLYQDETGKKLRYCQMRSLFRHAVLSNLSLFFNNHQDPDLYGMEMMQSSFEADSHQSIIPVSSLYAPVAVVLNHIDNSHVVLKLSRKVIS</sequence>
<reference evidence="1 2" key="1">
    <citation type="submission" date="2016-03" db="EMBL/GenBank/DDBJ databases">
        <title>Choanephora cucurbitarum.</title>
        <authorList>
            <person name="Min B."/>
            <person name="Park H."/>
            <person name="Park J.-H."/>
            <person name="Shin H.-D."/>
            <person name="Choi I.-G."/>
        </authorList>
    </citation>
    <scope>NUCLEOTIDE SEQUENCE [LARGE SCALE GENOMIC DNA]</scope>
    <source>
        <strain evidence="1 2">KUS-F28377</strain>
    </source>
</reference>
<dbReference type="Proteomes" id="UP000093000">
    <property type="component" value="Unassembled WGS sequence"/>
</dbReference>